<accession>A0A251SCY9</accession>
<evidence type="ECO:0000313" key="1">
    <source>
        <dbReference type="EMBL" id="OTF96125.1"/>
    </source>
</evidence>
<dbReference type="EMBL" id="CM007904">
    <property type="protein sequence ID" value="OTF96125.1"/>
    <property type="molecule type" value="Genomic_DNA"/>
</dbReference>
<organism evidence="1 2">
    <name type="scientific">Helianthus annuus</name>
    <name type="common">Common sunflower</name>
    <dbReference type="NCBI Taxonomy" id="4232"/>
    <lineage>
        <taxon>Eukaryota</taxon>
        <taxon>Viridiplantae</taxon>
        <taxon>Streptophyta</taxon>
        <taxon>Embryophyta</taxon>
        <taxon>Tracheophyta</taxon>
        <taxon>Spermatophyta</taxon>
        <taxon>Magnoliopsida</taxon>
        <taxon>eudicotyledons</taxon>
        <taxon>Gunneridae</taxon>
        <taxon>Pentapetalae</taxon>
        <taxon>asterids</taxon>
        <taxon>campanulids</taxon>
        <taxon>Asterales</taxon>
        <taxon>Asteraceae</taxon>
        <taxon>Asteroideae</taxon>
        <taxon>Heliantheae alliance</taxon>
        <taxon>Heliantheae</taxon>
        <taxon>Helianthus</taxon>
    </lineage>
</organism>
<dbReference type="InParanoid" id="A0A251SCY9"/>
<gene>
    <name evidence="1" type="ORF">HannXRQ_Chr15g0490671</name>
</gene>
<protein>
    <submittedName>
        <fullName evidence="1">Uncharacterized protein</fullName>
    </submittedName>
</protein>
<reference evidence="2" key="1">
    <citation type="journal article" date="2017" name="Nature">
        <title>The sunflower genome provides insights into oil metabolism, flowering and Asterid evolution.</title>
        <authorList>
            <person name="Badouin H."/>
            <person name="Gouzy J."/>
            <person name="Grassa C.J."/>
            <person name="Murat F."/>
            <person name="Staton S.E."/>
            <person name="Cottret L."/>
            <person name="Lelandais-Briere C."/>
            <person name="Owens G.L."/>
            <person name="Carrere S."/>
            <person name="Mayjonade B."/>
            <person name="Legrand L."/>
            <person name="Gill N."/>
            <person name="Kane N.C."/>
            <person name="Bowers J.E."/>
            <person name="Hubner S."/>
            <person name="Bellec A."/>
            <person name="Berard A."/>
            <person name="Berges H."/>
            <person name="Blanchet N."/>
            <person name="Boniface M.C."/>
            <person name="Brunel D."/>
            <person name="Catrice O."/>
            <person name="Chaidir N."/>
            <person name="Claudel C."/>
            <person name="Donnadieu C."/>
            <person name="Faraut T."/>
            <person name="Fievet G."/>
            <person name="Helmstetter N."/>
            <person name="King M."/>
            <person name="Knapp S.J."/>
            <person name="Lai Z."/>
            <person name="Le Paslier M.C."/>
            <person name="Lippi Y."/>
            <person name="Lorenzon L."/>
            <person name="Mandel J.R."/>
            <person name="Marage G."/>
            <person name="Marchand G."/>
            <person name="Marquand E."/>
            <person name="Bret-Mestries E."/>
            <person name="Morien E."/>
            <person name="Nambeesan S."/>
            <person name="Nguyen T."/>
            <person name="Pegot-Espagnet P."/>
            <person name="Pouilly N."/>
            <person name="Raftis F."/>
            <person name="Sallet E."/>
            <person name="Schiex T."/>
            <person name="Thomas J."/>
            <person name="Vandecasteele C."/>
            <person name="Vares D."/>
            <person name="Vear F."/>
            <person name="Vautrin S."/>
            <person name="Crespi M."/>
            <person name="Mangin B."/>
            <person name="Burke J.M."/>
            <person name="Salse J."/>
            <person name="Munos S."/>
            <person name="Vincourt P."/>
            <person name="Rieseberg L.H."/>
            <person name="Langlade N.B."/>
        </authorList>
    </citation>
    <scope>NUCLEOTIDE SEQUENCE [LARGE SCALE GENOMIC DNA]</scope>
    <source>
        <strain evidence="2">cv. SF193</strain>
    </source>
</reference>
<dbReference type="AlphaFoldDB" id="A0A251SCY9"/>
<keyword evidence="2" id="KW-1185">Reference proteome</keyword>
<sequence length="58" mass="6503">MHFISGIIFVNPLKATFFSTTPSNNVDYLAHLPFQTTLVCIDVDDGRGEIDWCSDARI</sequence>
<evidence type="ECO:0000313" key="2">
    <source>
        <dbReference type="Proteomes" id="UP000215914"/>
    </source>
</evidence>
<proteinExistence type="predicted"/>
<dbReference type="Proteomes" id="UP000215914">
    <property type="component" value="Chromosome 15"/>
</dbReference>
<name>A0A251SCY9_HELAN</name>